<evidence type="ECO:0000313" key="2">
    <source>
        <dbReference type="Proteomes" id="UP000277819"/>
    </source>
</evidence>
<sequence>MTYILVKDEEKFWISQPAEITISPIDEIEKKYGGLTNEELWQSIKDTIGKL</sequence>
<dbReference type="EMBL" id="RJPX01000006">
    <property type="protein sequence ID" value="RSK06834.1"/>
    <property type="molecule type" value="Genomic_DNA"/>
</dbReference>
<protein>
    <submittedName>
        <fullName evidence="1">Uncharacterized protein</fullName>
    </submittedName>
</protein>
<reference evidence="1 2" key="1">
    <citation type="submission" date="2018-11" db="EMBL/GenBank/DDBJ databases">
        <title>Species Designations Belie Phenotypic and Genotypic Heterogeneity in Oral Streptococci.</title>
        <authorList>
            <person name="Velsko I."/>
        </authorList>
    </citation>
    <scope>NUCLEOTIDE SEQUENCE [LARGE SCALE GENOMIC DNA]</scope>
    <source>
        <strain evidence="1 2">BCC17</strain>
    </source>
</reference>
<accession>A0A428I461</accession>
<organism evidence="1 2">
    <name type="scientific">Streptococcus mitis</name>
    <dbReference type="NCBI Taxonomy" id="28037"/>
    <lineage>
        <taxon>Bacteria</taxon>
        <taxon>Bacillati</taxon>
        <taxon>Bacillota</taxon>
        <taxon>Bacilli</taxon>
        <taxon>Lactobacillales</taxon>
        <taxon>Streptococcaceae</taxon>
        <taxon>Streptococcus</taxon>
        <taxon>Streptococcus mitis group</taxon>
    </lineage>
</organism>
<dbReference type="AlphaFoldDB" id="A0A428I461"/>
<name>A0A428I461_STRMT</name>
<evidence type="ECO:0000313" key="1">
    <source>
        <dbReference type="EMBL" id="RSK06834.1"/>
    </source>
</evidence>
<gene>
    <name evidence="1" type="ORF">D8787_02955</name>
</gene>
<dbReference type="RefSeq" id="WP_185776736.1">
    <property type="nucleotide sequence ID" value="NZ_RJPX01000006.1"/>
</dbReference>
<proteinExistence type="predicted"/>
<dbReference type="Proteomes" id="UP000277819">
    <property type="component" value="Unassembled WGS sequence"/>
</dbReference>
<comment type="caution">
    <text evidence="1">The sequence shown here is derived from an EMBL/GenBank/DDBJ whole genome shotgun (WGS) entry which is preliminary data.</text>
</comment>